<keyword evidence="2" id="KW-0233">DNA recombination</keyword>
<dbReference type="Pfam" id="PF13102">
    <property type="entry name" value="Phage_int_SAM_5"/>
    <property type="match status" value="1"/>
</dbReference>
<dbReference type="InterPro" id="IPR002104">
    <property type="entry name" value="Integrase_catalytic"/>
</dbReference>
<dbReference type="Pfam" id="PF00589">
    <property type="entry name" value="Phage_integrase"/>
    <property type="match status" value="1"/>
</dbReference>
<comment type="caution">
    <text evidence="6">The sequence shown here is derived from an EMBL/GenBank/DDBJ whole genome shotgun (WGS) entry which is preliminary data.</text>
</comment>
<dbReference type="SUPFAM" id="SSF56349">
    <property type="entry name" value="DNA breaking-rejoining enzymes"/>
    <property type="match status" value="1"/>
</dbReference>
<dbReference type="PANTHER" id="PTHR30349:SF81">
    <property type="entry name" value="TYROSINE RECOMBINASE XERC"/>
    <property type="match status" value="1"/>
</dbReference>
<gene>
    <name evidence="6" type="ORF">J2Y00_001815</name>
</gene>
<organism evidence="6 7">
    <name type="scientific">Deinococcus soli</name>
    <name type="common">ex Cha et al. 2016</name>
    <dbReference type="NCBI Taxonomy" id="1309411"/>
    <lineage>
        <taxon>Bacteria</taxon>
        <taxon>Thermotogati</taxon>
        <taxon>Deinococcota</taxon>
        <taxon>Deinococci</taxon>
        <taxon>Deinococcales</taxon>
        <taxon>Deinococcaceae</taxon>
        <taxon>Deinococcus</taxon>
    </lineage>
</organism>
<accession>A0AAE3XD12</accession>
<feature type="domain" description="Tyr recombinase" evidence="4">
    <location>
        <begin position="117"/>
        <end position="287"/>
    </location>
</feature>
<dbReference type="CDD" id="cd00397">
    <property type="entry name" value="DNA_BRE_C"/>
    <property type="match status" value="1"/>
</dbReference>
<dbReference type="Proteomes" id="UP001185331">
    <property type="component" value="Unassembled WGS sequence"/>
</dbReference>
<name>A0AAE3XD12_9DEIO</name>
<dbReference type="GO" id="GO:0003677">
    <property type="term" value="F:DNA binding"/>
    <property type="evidence" value="ECO:0007669"/>
    <property type="project" value="UniProtKB-UniRule"/>
</dbReference>
<dbReference type="PANTHER" id="PTHR30349">
    <property type="entry name" value="PHAGE INTEGRASE-RELATED"/>
    <property type="match status" value="1"/>
</dbReference>
<feature type="domain" description="Core-binding (CB)" evidence="5">
    <location>
        <begin position="4"/>
        <end position="95"/>
    </location>
</feature>
<dbReference type="InterPro" id="IPR011010">
    <property type="entry name" value="DNA_brk_join_enz"/>
</dbReference>
<dbReference type="PROSITE" id="PS51900">
    <property type="entry name" value="CB"/>
    <property type="match status" value="1"/>
</dbReference>
<dbReference type="AlphaFoldDB" id="A0AAE3XD12"/>
<dbReference type="EMBL" id="JAVDQK010000004">
    <property type="protein sequence ID" value="MDR6218252.1"/>
    <property type="molecule type" value="Genomic_DNA"/>
</dbReference>
<reference evidence="6" key="1">
    <citation type="submission" date="2023-07" db="EMBL/GenBank/DDBJ databases">
        <title>Sorghum-associated microbial communities from plants grown in Nebraska, USA.</title>
        <authorList>
            <person name="Schachtman D."/>
        </authorList>
    </citation>
    <scope>NUCLEOTIDE SEQUENCE</scope>
    <source>
        <strain evidence="6">BE330</strain>
    </source>
</reference>
<evidence type="ECO:0000313" key="6">
    <source>
        <dbReference type="EMBL" id="MDR6218252.1"/>
    </source>
</evidence>
<dbReference type="GO" id="GO:0006310">
    <property type="term" value="P:DNA recombination"/>
    <property type="evidence" value="ECO:0007669"/>
    <property type="project" value="UniProtKB-KW"/>
</dbReference>
<dbReference type="GO" id="GO:0015074">
    <property type="term" value="P:DNA integration"/>
    <property type="evidence" value="ECO:0007669"/>
    <property type="project" value="InterPro"/>
</dbReference>
<sequence>MSHDPDEDSMMDNVTIHTGNPGLNIDPTYSKSTQQQYNLALKQYFKYLLESGVPFHDADADVASDYVEYLLGKGFKARTIASRLAPVRAVYDQAHARGLIASNPFTSVKITINRDEGGAPPYTQADIDQLLAHATAWERATVLLAAHAALRISESADLRWEHINWITQELTVPGELEGHTHYVRMSNALRDALWQIRKGSDPQAPLEGKVLDVSGPHTVRRALKLLAERAGVTWKTHSSFRRYAATRLLEETGDLTYVREHLRLQSLRDAAHAASQPRKVTPDVKNW</sequence>
<proteinExistence type="predicted"/>
<evidence type="ECO:0000256" key="2">
    <source>
        <dbReference type="ARBA" id="ARBA00023172"/>
    </source>
</evidence>
<dbReference type="InterPro" id="IPR025269">
    <property type="entry name" value="SAM-like_dom"/>
</dbReference>
<dbReference type="InterPro" id="IPR013762">
    <property type="entry name" value="Integrase-like_cat_sf"/>
</dbReference>
<dbReference type="RefSeq" id="WP_309854561.1">
    <property type="nucleotide sequence ID" value="NZ_JAVDQJ010000005.1"/>
</dbReference>
<evidence type="ECO:0000259" key="4">
    <source>
        <dbReference type="PROSITE" id="PS51898"/>
    </source>
</evidence>
<dbReference type="Gene3D" id="1.10.150.130">
    <property type="match status" value="1"/>
</dbReference>
<evidence type="ECO:0000259" key="5">
    <source>
        <dbReference type="PROSITE" id="PS51900"/>
    </source>
</evidence>
<dbReference type="InterPro" id="IPR050090">
    <property type="entry name" value="Tyrosine_recombinase_XerCD"/>
</dbReference>
<dbReference type="Gene3D" id="1.10.443.10">
    <property type="entry name" value="Intergrase catalytic core"/>
    <property type="match status" value="1"/>
</dbReference>
<protein>
    <submittedName>
        <fullName evidence="6">Integrase/recombinase XerC</fullName>
    </submittedName>
</protein>
<keyword evidence="1 3" id="KW-0238">DNA-binding</keyword>
<dbReference type="InterPro" id="IPR010998">
    <property type="entry name" value="Integrase_recombinase_N"/>
</dbReference>
<evidence type="ECO:0000256" key="1">
    <source>
        <dbReference type="ARBA" id="ARBA00023125"/>
    </source>
</evidence>
<dbReference type="PROSITE" id="PS51898">
    <property type="entry name" value="TYR_RECOMBINASE"/>
    <property type="match status" value="1"/>
</dbReference>
<evidence type="ECO:0000256" key="3">
    <source>
        <dbReference type="PROSITE-ProRule" id="PRU01248"/>
    </source>
</evidence>
<evidence type="ECO:0000313" key="7">
    <source>
        <dbReference type="Proteomes" id="UP001185331"/>
    </source>
</evidence>
<dbReference type="InterPro" id="IPR044068">
    <property type="entry name" value="CB"/>
</dbReference>